<accession>A0A5C6AD06</accession>
<dbReference type="EMBL" id="SJPR01000002">
    <property type="protein sequence ID" value="TWT97854.1"/>
    <property type="molecule type" value="Genomic_DNA"/>
</dbReference>
<dbReference type="OrthoDB" id="273882at2"/>
<proteinExistence type="predicted"/>
<reference evidence="2 3" key="1">
    <citation type="submission" date="2019-02" db="EMBL/GenBank/DDBJ databases">
        <title>Deep-cultivation of Planctomycetes and their phenomic and genomic characterization uncovers novel biology.</title>
        <authorList>
            <person name="Wiegand S."/>
            <person name="Jogler M."/>
            <person name="Boedeker C."/>
            <person name="Pinto D."/>
            <person name="Vollmers J."/>
            <person name="Rivas-Marin E."/>
            <person name="Kohn T."/>
            <person name="Peeters S.H."/>
            <person name="Heuer A."/>
            <person name="Rast P."/>
            <person name="Oberbeckmann S."/>
            <person name="Bunk B."/>
            <person name="Jeske O."/>
            <person name="Meyerdierks A."/>
            <person name="Storesund J.E."/>
            <person name="Kallscheuer N."/>
            <person name="Luecker S."/>
            <person name="Lage O.M."/>
            <person name="Pohl T."/>
            <person name="Merkel B.J."/>
            <person name="Hornburger P."/>
            <person name="Mueller R.-W."/>
            <person name="Bruemmer F."/>
            <person name="Labrenz M."/>
            <person name="Spormann A.M."/>
            <person name="Op Den Camp H."/>
            <person name="Overmann J."/>
            <person name="Amann R."/>
            <person name="Jetten M.S.M."/>
            <person name="Mascher T."/>
            <person name="Medema M.H."/>
            <person name="Devos D.P."/>
            <person name="Kaster A.-K."/>
            <person name="Ovreas L."/>
            <person name="Rohde M."/>
            <person name="Galperin M.Y."/>
            <person name="Jogler C."/>
        </authorList>
    </citation>
    <scope>NUCLEOTIDE SEQUENCE [LARGE SCALE GENOMIC DNA]</scope>
    <source>
        <strain evidence="2 3">Pla108</strain>
    </source>
</reference>
<feature type="chain" id="PRO_5023131473" description="PEP-CTERM protein-sorting domain-containing protein" evidence="1">
    <location>
        <begin position="23"/>
        <end position="270"/>
    </location>
</feature>
<dbReference type="Proteomes" id="UP000317421">
    <property type="component" value="Unassembled WGS sequence"/>
</dbReference>
<keyword evidence="3" id="KW-1185">Reference proteome</keyword>
<name>A0A5C6AD06_9BACT</name>
<organism evidence="2 3">
    <name type="scientific">Botrimarina colliarenosi</name>
    <dbReference type="NCBI Taxonomy" id="2528001"/>
    <lineage>
        <taxon>Bacteria</taxon>
        <taxon>Pseudomonadati</taxon>
        <taxon>Planctomycetota</taxon>
        <taxon>Planctomycetia</taxon>
        <taxon>Pirellulales</taxon>
        <taxon>Lacipirellulaceae</taxon>
        <taxon>Botrimarina</taxon>
    </lineage>
</organism>
<dbReference type="AlphaFoldDB" id="A0A5C6AD06"/>
<gene>
    <name evidence="2" type="ORF">Pla108_20070</name>
</gene>
<sequence precursor="true">MKLSAQLFLTVLTMLTATSVHAQHADILLRSDGVKALVGGAVDLGAEEGGPFFNLDARVFEGVFINPAAPTPPFGYDFERDEPGFYSDTTVPVGQNLPAGAGVSLMLDPFSLGAGTDTTFYWDGSGAVDFQPLTTTQSGVAFTFAPMAPAPFATVDGTSFLDDHPLFGLSGGAADGVYLARMRLVVDGLEPSDPFYIAWLASSVLVDEETAEQLEGALEAYEQGGPEPIVGGVNFAFFEEAVDFANGIPEPSTALLATSACGALLARRKR</sequence>
<evidence type="ECO:0000313" key="3">
    <source>
        <dbReference type="Proteomes" id="UP000317421"/>
    </source>
</evidence>
<comment type="caution">
    <text evidence="2">The sequence shown here is derived from an EMBL/GenBank/DDBJ whole genome shotgun (WGS) entry which is preliminary data.</text>
</comment>
<evidence type="ECO:0000256" key="1">
    <source>
        <dbReference type="SAM" id="SignalP"/>
    </source>
</evidence>
<dbReference type="RefSeq" id="WP_146444748.1">
    <property type="nucleotide sequence ID" value="NZ_SJPR01000002.1"/>
</dbReference>
<evidence type="ECO:0008006" key="4">
    <source>
        <dbReference type="Google" id="ProtNLM"/>
    </source>
</evidence>
<protein>
    <recommendedName>
        <fullName evidence="4">PEP-CTERM protein-sorting domain-containing protein</fullName>
    </recommendedName>
</protein>
<feature type="signal peptide" evidence="1">
    <location>
        <begin position="1"/>
        <end position="22"/>
    </location>
</feature>
<keyword evidence="1" id="KW-0732">Signal</keyword>
<evidence type="ECO:0000313" key="2">
    <source>
        <dbReference type="EMBL" id="TWT97854.1"/>
    </source>
</evidence>